<dbReference type="PANTHER" id="PTHR24148:SF73">
    <property type="entry name" value="HET DOMAIN PROTEIN (AFU_ORTHOLOGUE AFUA_8G01020)"/>
    <property type="match status" value="1"/>
</dbReference>
<dbReference type="PANTHER" id="PTHR24148">
    <property type="entry name" value="ANKYRIN REPEAT DOMAIN-CONTAINING PROTEIN 39 HOMOLOG-RELATED"/>
    <property type="match status" value="1"/>
</dbReference>
<dbReference type="RefSeq" id="XP_066657197.1">
    <property type="nucleotide sequence ID" value="XM_066795212.1"/>
</dbReference>
<evidence type="ECO:0000313" key="2">
    <source>
        <dbReference type="EMBL" id="KAK7539926.1"/>
    </source>
</evidence>
<keyword evidence="3" id="KW-1185">Reference proteome</keyword>
<evidence type="ECO:0000313" key="3">
    <source>
        <dbReference type="Proteomes" id="UP001360953"/>
    </source>
</evidence>
<protein>
    <submittedName>
        <fullName evidence="2">Heterokaryon incompatibility protein-domain-containing protein</fullName>
    </submittedName>
</protein>
<reference evidence="2 3" key="1">
    <citation type="submission" date="2024-04" db="EMBL/GenBank/DDBJ databases">
        <title>Phyllosticta paracitricarpa is synonymous to the EU quarantine fungus P. citricarpa based on phylogenomic analyses.</title>
        <authorList>
            <consortium name="Lawrence Berkeley National Laboratory"/>
            <person name="Van ingen-buijs V.A."/>
            <person name="Van westerhoven A.C."/>
            <person name="Haridas S."/>
            <person name="Skiadas P."/>
            <person name="Martin F."/>
            <person name="Groenewald J.Z."/>
            <person name="Crous P.W."/>
            <person name="Seidl M.F."/>
        </authorList>
    </citation>
    <scope>NUCLEOTIDE SEQUENCE [LARGE SCALE GENOMIC DNA]</scope>
    <source>
        <strain evidence="2 3">CPC 17464</strain>
    </source>
</reference>
<accession>A0ABR1LZH8</accession>
<dbReference type="InterPro" id="IPR052895">
    <property type="entry name" value="HetReg/Transcr_Mod"/>
</dbReference>
<dbReference type="Proteomes" id="UP001360953">
    <property type="component" value="Unassembled WGS sequence"/>
</dbReference>
<name>A0ABR1LZH8_9PEZI</name>
<dbReference type="EMBL" id="JBBPEH010000004">
    <property type="protein sequence ID" value="KAK7539926.1"/>
    <property type="molecule type" value="Genomic_DNA"/>
</dbReference>
<dbReference type="InterPro" id="IPR010730">
    <property type="entry name" value="HET"/>
</dbReference>
<feature type="domain" description="Heterokaryon incompatibility" evidence="1">
    <location>
        <begin position="44"/>
        <end position="195"/>
    </location>
</feature>
<dbReference type="GeneID" id="92028118"/>
<gene>
    <name evidence="2" type="ORF">J3D65DRAFT_302942</name>
</gene>
<evidence type="ECO:0000259" key="1">
    <source>
        <dbReference type="Pfam" id="PF06985"/>
    </source>
</evidence>
<organism evidence="2 3">
    <name type="scientific">Phyllosticta citribraziliensis</name>
    <dbReference type="NCBI Taxonomy" id="989973"/>
    <lineage>
        <taxon>Eukaryota</taxon>
        <taxon>Fungi</taxon>
        <taxon>Dikarya</taxon>
        <taxon>Ascomycota</taxon>
        <taxon>Pezizomycotina</taxon>
        <taxon>Dothideomycetes</taxon>
        <taxon>Dothideomycetes incertae sedis</taxon>
        <taxon>Botryosphaeriales</taxon>
        <taxon>Phyllostictaceae</taxon>
        <taxon>Phyllosticta</taxon>
    </lineage>
</organism>
<sequence>MSNEYRYAPLETPSTIRVIKIQEQKVNNEVACVICHVDQTEFDYEALSYVWGDSTPTRHVYLGNEADQTCLFPLHENLWRFLNWAWDRRMFNSWIWTDRACLNQHDGKEMAQQIPRMGEIFNNAEHVISWLDMSEREGRHLVCLQYFSLAEFDEKLEKELGGGSAIRHRVSQETELVAYAVLRHEYWNRLWITQEVVNAKRLTVMIGDHGMDMADVETMTSLFESNADFEAFLQLWPLYSRRGQDQFNNLRNMLDLVVSAELKCKLPQDRAYGILGLVADNSDGSSVGDYIQVDYIGASHHPGMRLLSYDVQHF</sequence>
<dbReference type="Pfam" id="PF06985">
    <property type="entry name" value="HET"/>
    <property type="match status" value="1"/>
</dbReference>
<proteinExistence type="predicted"/>
<comment type="caution">
    <text evidence="2">The sequence shown here is derived from an EMBL/GenBank/DDBJ whole genome shotgun (WGS) entry which is preliminary data.</text>
</comment>